<dbReference type="SUPFAM" id="SSF52540">
    <property type="entry name" value="P-loop containing nucleoside triphosphate hydrolases"/>
    <property type="match status" value="1"/>
</dbReference>
<dbReference type="InterPro" id="IPR050153">
    <property type="entry name" value="Metal_Ion_Import_ABC"/>
</dbReference>
<dbReference type="PROSITE" id="PS00211">
    <property type="entry name" value="ABC_TRANSPORTER_1"/>
    <property type="match status" value="1"/>
</dbReference>
<organism evidence="6 7">
    <name type="scientific">Geochorda subterranea</name>
    <dbReference type="NCBI Taxonomy" id="3109564"/>
    <lineage>
        <taxon>Bacteria</taxon>
        <taxon>Bacillati</taxon>
        <taxon>Bacillota</taxon>
        <taxon>Limnochordia</taxon>
        <taxon>Limnochordales</taxon>
        <taxon>Geochordaceae</taxon>
        <taxon>Geochorda</taxon>
    </lineage>
</organism>
<keyword evidence="4 6" id="KW-0067">ATP-binding</keyword>
<dbReference type="InterPro" id="IPR003593">
    <property type="entry name" value="AAA+_ATPase"/>
</dbReference>
<dbReference type="InterPro" id="IPR027417">
    <property type="entry name" value="P-loop_NTPase"/>
</dbReference>
<name>A0ABZ1BRW5_9FIRM</name>
<evidence type="ECO:0000259" key="5">
    <source>
        <dbReference type="PROSITE" id="PS50893"/>
    </source>
</evidence>
<evidence type="ECO:0000256" key="4">
    <source>
        <dbReference type="ARBA" id="ARBA00022840"/>
    </source>
</evidence>
<accession>A0ABZ1BRW5</accession>
<evidence type="ECO:0000313" key="6">
    <source>
        <dbReference type="EMBL" id="WRP15484.1"/>
    </source>
</evidence>
<dbReference type="InterPro" id="IPR003439">
    <property type="entry name" value="ABC_transporter-like_ATP-bd"/>
</dbReference>
<sequence length="265" mass="28467">MPVALEVDNLSVAYHQRLVLRGVSLRCPSGVVMGVVGPNGAGKSTLFKAILGLVPPAAGSVRLFGETVARQRRRVAYVPQREQVDWDFPATVRDVVMMGRVPLCGWLRRPSPVDDERVDAALFEVGMAELADRPIGQLSGGQQQRVFIARALAQGADLLLLDEPFVGVDAATEAVIYRIMGRLRDQGKTIVVVNHDLSAVDRYDLVALVNGRLVALGPPSEVFTPDNLRATYGGRLAILDRVESTWHPASGAHAAGRPGEGPLAP</sequence>
<keyword evidence="7" id="KW-1185">Reference proteome</keyword>
<dbReference type="Proteomes" id="UP001333102">
    <property type="component" value="Chromosome"/>
</dbReference>
<evidence type="ECO:0000256" key="2">
    <source>
        <dbReference type="ARBA" id="ARBA00022448"/>
    </source>
</evidence>
<dbReference type="SMART" id="SM00382">
    <property type="entry name" value="AAA"/>
    <property type="match status" value="1"/>
</dbReference>
<keyword evidence="3" id="KW-0547">Nucleotide-binding</keyword>
<gene>
    <name evidence="6" type="ORF">VLY81_04790</name>
</gene>
<dbReference type="PANTHER" id="PTHR42734:SF5">
    <property type="entry name" value="IRON TRANSPORT SYSTEM ATP-BINDING PROTEIN HI_0361-RELATED"/>
    <property type="match status" value="1"/>
</dbReference>
<dbReference type="PANTHER" id="PTHR42734">
    <property type="entry name" value="METAL TRANSPORT SYSTEM ATP-BINDING PROTEIN TM_0124-RELATED"/>
    <property type="match status" value="1"/>
</dbReference>
<dbReference type="PROSITE" id="PS50893">
    <property type="entry name" value="ABC_TRANSPORTER_2"/>
    <property type="match status" value="1"/>
</dbReference>
<evidence type="ECO:0000313" key="7">
    <source>
        <dbReference type="Proteomes" id="UP001333102"/>
    </source>
</evidence>
<dbReference type="RefSeq" id="WP_324669887.1">
    <property type="nucleotide sequence ID" value="NZ_CP141614.1"/>
</dbReference>
<keyword evidence="2" id="KW-0813">Transport</keyword>
<dbReference type="GO" id="GO:0005524">
    <property type="term" value="F:ATP binding"/>
    <property type="evidence" value="ECO:0007669"/>
    <property type="project" value="UniProtKB-KW"/>
</dbReference>
<reference evidence="7" key="1">
    <citation type="submission" date="2023-12" db="EMBL/GenBank/DDBJ databases">
        <title>Novel isolates from deep terrestrial aquifers shed light on the physiology and ecology of the class Limnochordia.</title>
        <authorList>
            <person name="Karnachuk O.V."/>
            <person name="Lukina A.P."/>
            <person name="Avakyan M.R."/>
            <person name="Kadnikov V."/>
            <person name="Begmatov S."/>
            <person name="Beletsky A.V."/>
            <person name="Mardanov A.V."/>
            <person name="Ravin N.V."/>
        </authorList>
    </citation>
    <scope>NUCLEOTIDE SEQUENCE [LARGE SCALE GENOMIC DNA]</scope>
    <source>
        <strain evidence="7">LN</strain>
    </source>
</reference>
<dbReference type="CDD" id="cd03235">
    <property type="entry name" value="ABC_Metallic_Cations"/>
    <property type="match status" value="1"/>
</dbReference>
<dbReference type="Gene3D" id="3.40.50.300">
    <property type="entry name" value="P-loop containing nucleotide triphosphate hydrolases"/>
    <property type="match status" value="1"/>
</dbReference>
<evidence type="ECO:0000256" key="3">
    <source>
        <dbReference type="ARBA" id="ARBA00022741"/>
    </source>
</evidence>
<protein>
    <submittedName>
        <fullName evidence="6">Metal ABC transporter ATP-binding protein</fullName>
    </submittedName>
</protein>
<dbReference type="InterPro" id="IPR017871">
    <property type="entry name" value="ABC_transporter-like_CS"/>
</dbReference>
<evidence type="ECO:0000256" key="1">
    <source>
        <dbReference type="ARBA" id="ARBA00005417"/>
    </source>
</evidence>
<comment type="similarity">
    <text evidence="1">Belongs to the ABC transporter superfamily.</text>
</comment>
<proteinExistence type="inferred from homology"/>
<dbReference type="Pfam" id="PF00005">
    <property type="entry name" value="ABC_tran"/>
    <property type="match status" value="1"/>
</dbReference>
<dbReference type="EMBL" id="CP141614">
    <property type="protein sequence ID" value="WRP15484.1"/>
    <property type="molecule type" value="Genomic_DNA"/>
</dbReference>
<feature type="domain" description="ABC transporter" evidence="5">
    <location>
        <begin position="5"/>
        <end position="236"/>
    </location>
</feature>